<comment type="pathway">
    <text evidence="7 9">Lipid metabolism; fatty acid biosynthesis.</text>
</comment>
<accession>V2Y1R7</accession>
<evidence type="ECO:0000256" key="9">
    <source>
        <dbReference type="RuleBase" id="RU003545"/>
    </source>
</evidence>
<evidence type="ECO:0000256" key="4">
    <source>
        <dbReference type="ARBA" id="ARBA00022832"/>
    </source>
</evidence>
<sequence length="77" mass="8506">MNFEKVKEVIVNAANIDEDKIKLSASLESDLGLDSLDAVELGMALEEEFGITIDEDKLASFKTVEDIVNFIDNAKED</sequence>
<dbReference type="AlphaFoldDB" id="V2Y1R7"/>
<evidence type="ECO:0000256" key="2">
    <source>
        <dbReference type="ARBA" id="ARBA00022516"/>
    </source>
</evidence>
<dbReference type="Proteomes" id="UP000018227">
    <property type="component" value="Unassembled WGS sequence"/>
</dbReference>
<dbReference type="GO" id="GO:0005829">
    <property type="term" value="C:cytosol"/>
    <property type="evidence" value="ECO:0007669"/>
    <property type="project" value="TreeGrafter"/>
</dbReference>
<comment type="function">
    <text evidence="7 9">Carrier of the growing fatty acid chain in fatty acid biosynthesis.</text>
</comment>
<dbReference type="EMBL" id="ACIL03000017">
    <property type="protein sequence ID" value="ESL02022.1"/>
    <property type="molecule type" value="Genomic_DNA"/>
</dbReference>
<comment type="subcellular location">
    <subcellularLocation>
        <location evidence="7">Cytoplasm</location>
    </subcellularLocation>
</comment>
<evidence type="ECO:0000256" key="6">
    <source>
        <dbReference type="ARBA" id="ARBA00023160"/>
    </source>
</evidence>
<dbReference type="NCBIfam" id="TIGR00517">
    <property type="entry name" value="acyl_carrier"/>
    <property type="match status" value="1"/>
</dbReference>
<keyword evidence="7" id="KW-0963">Cytoplasm</keyword>
<dbReference type="HOGENOM" id="CLU_108696_5_1_9"/>
<comment type="similarity">
    <text evidence="7">Belongs to the acyl carrier protein (ACP) family.</text>
</comment>
<feature type="modified residue" description="O-(pantetheine 4'-phosphoryl)serine" evidence="7">
    <location>
        <position position="35"/>
    </location>
</feature>
<dbReference type="Gene3D" id="1.10.1200.10">
    <property type="entry name" value="ACP-like"/>
    <property type="match status" value="1"/>
</dbReference>
<keyword evidence="4 7" id="KW-0276">Fatty acid metabolism</keyword>
<dbReference type="OrthoDB" id="9804551at2"/>
<evidence type="ECO:0000256" key="7">
    <source>
        <dbReference type="HAMAP-Rule" id="MF_01217"/>
    </source>
</evidence>
<keyword evidence="12" id="KW-1185">Reference proteome</keyword>
<keyword evidence="6 7" id="KW-0275">Fatty acid biosynthesis</keyword>
<evidence type="ECO:0000313" key="11">
    <source>
        <dbReference type="EMBL" id="ESL02022.1"/>
    </source>
</evidence>
<dbReference type="SUPFAM" id="SSF47336">
    <property type="entry name" value="ACP-like"/>
    <property type="match status" value="1"/>
</dbReference>
<reference evidence="11 12" key="1">
    <citation type="submission" date="2013-06" db="EMBL/GenBank/DDBJ databases">
        <authorList>
            <person name="Weinstock G."/>
            <person name="Sodergren E."/>
            <person name="Clifton S."/>
            <person name="Fulton L."/>
            <person name="Fulton B."/>
            <person name="Courtney L."/>
            <person name="Fronick C."/>
            <person name="Harrison M."/>
            <person name="Strong C."/>
            <person name="Farmer C."/>
            <person name="Delahaunty K."/>
            <person name="Markovic C."/>
            <person name="Hall O."/>
            <person name="Minx P."/>
            <person name="Tomlinson C."/>
            <person name="Mitreva M."/>
            <person name="Nelson J."/>
            <person name="Hou S."/>
            <person name="Wollam A."/>
            <person name="Pepin K.H."/>
            <person name="Johnson M."/>
            <person name="Bhonagiri V."/>
            <person name="Nash W.E."/>
            <person name="Warren W."/>
            <person name="Chinwalla A."/>
            <person name="Mardis E.R."/>
            <person name="Wilson R.K."/>
        </authorList>
    </citation>
    <scope>NUCLEOTIDE SEQUENCE [LARGE SCALE GENOMIC DNA]</scope>
    <source>
        <strain evidence="11 12">ATCC 51271</strain>
    </source>
</reference>
<evidence type="ECO:0000256" key="3">
    <source>
        <dbReference type="ARBA" id="ARBA00022553"/>
    </source>
</evidence>
<comment type="PTM">
    <text evidence="7">4'-phosphopantetheine is transferred from CoA to a specific serine of apo-ACP by AcpS. This modification is essential for activity because fatty acids are bound in thioester linkage to the sulfhydryl of the prosthetic group.</text>
</comment>
<evidence type="ECO:0000256" key="5">
    <source>
        <dbReference type="ARBA" id="ARBA00023098"/>
    </source>
</evidence>
<keyword evidence="1 7" id="KW-0596">Phosphopantetheine</keyword>
<comment type="caution">
    <text evidence="11">The sequence shown here is derived from an EMBL/GenBank/DDBJ whole genome shotgun (WGS) entry which is preliminary data.</text>
</comment>
<dbReference type="NCBIfam" id="NF002148">
    <property type="entry name" value="PRK00982.1-2"/>
    <property type="match status" value="1"/>
</dbReference>
<dbReference type="GO" id="GO:0009245">
    <property type="term" value="P:lipid A biosynthetic process"/>
    <property type="evidence" value="ECO:0007669"/>
    <property type="project" value="TreeGrafter"/>
</dbReference>
<dbReference type="InterPro" id="IPR006162">
    <property type="entry name" value="Ppantetheine_attach_site"/>
</dbReference>
<dbReference type="PROSITE" id="PS50075">
    <property type="entry name" value="CARRIER"/>
    <property type="match status" value="1"/>
</dbReference>
<dbReference type="RefSeq" id="WP_023355684.1">
    <property type="nucleotide sequence ID" value="NZ_KI535370.1"/>
</dbReference>
<dbReference type="GO" id="GO:0000036">
    <property type="term" value="F:acyl carrier activity"/>
    <property type="evidence" value="ECO:0007669"/>
    <property type="project" value="UniProtKB-UniRule"/>
</dbReference>
<dbReference type="PANTHER" id="PTHR20863">
    <property type="entry name" value="ACYL CARRIER PROTEIN"/>
    <property type="match status" value="1"/>
</dbReference>
<dbReference type="Pfam" id="PF00550">
    <property type="entry name" value="PP-binding"/>
    <property type="match status" value="1"/>
</dbReference>
<feature type="domain" description="Carrier" evidence="10">
    <location>
        <begin position="1"/>
        <end position="75"/>
    </location>
</feature>
<keyword evidence="3 7" id="KW-0597">Phosphoprotein</keyword>
<dbReference type="eggNOG" id="COG0236">
    <property type="taxonomic scope" value="Bacteria"/>
</dbReference>
<evidence type="ECO:0000256" key="1">
    <source>
        <dbReference type="ARBA" id="ARBA00022450"/>
    </source>
</evidence>
<dbReference type="STRING" id="592026.GCWU0000282_002841"/>
<name>V2Y1R7_9FIRM</name>
<dbReference type="GO" id="GO:0000035">
    <property type="term" value="F:acyl binding"/>
    <property type="evidence" value="ECO:0007669"/>
    <property type="project" value="TreeGrafter"/>
</dbReference>
<dbReference type="InterPro" id="IPR009081">
    <property type="entry name" value="PP-bd_ACP"/>
</dbReference>
<dbReference type="InterPro" id="IPR036736">
    <property type="entry name" value="ACP-like_sf"/>
</dbReference>
<dbReference type="HAMAP" id="MF_01217">
    <property type="entry name" value="Acyl_carrier"/>
    <property type="match status" value="1"/>
</dbReference>
<gene>
    <name evidence="7" type="primary">acpP</name>
    <name evidence="11" type="ORF">GCWU0000282_002841</name>
</gene>
<evidence type="ECO:0000313" key="12">
    <source>
        <dbReference type="Proteomes" id="UP000018227"/>
    </source>
</evidence>
<evidence type="ECO:0000259" key="10">
    <source>
        <dbReference type="PROSITE" id="PS50075"/>
    </source>
</evidence>
<keyword evidence="5 7" id="KW-0443">Lipid metabolism</keyword>
<proteinExistence type="inferred from homology"/>
<dbReference type="InterPro" id="IPR003231">
    <property type="entry name" value="ACP"/>
</dbReference>
<comment type="PTM">
    <text evidence="9">4'-phosphopantetheine is transferred from CoA to a specific serine of apo-ACP by acpS.</text>
</comment>
<keyword evidence="2 7" id="KW-0444">Lipid biosynthesis</keyword>
<organism evidence="11 12">
    <name type="scientific">Catonella morbi ATCC 51271</name>
    <dbReference type="NCBI Taxonomy" id="592026"/>
    <lineage>
        <taxon>Bacteria</taxon>
        <taxon>Bacillati</taxon>
        <taxon>Bacillota</taxon>
        <taxon>Clostridia</taxon>
        <taxon>Lachnospirales</taxon>
        <taxon>Lachnospiraceae</taxon>
        <taxon>Catonella</taxon>
    </lineage>
</organism>
<protein>
    <recommendedName>
        <fullName evidence="7 8">Acyl carrier protein</fullName>
        <shortName evidence="7">ACP</shortName>
    </recommendedName>
</protein>
<evidence type="ECO:0000256" key="8">
    <source>
        <dbReference type="NCBIfam" id="TIGR00517"/>
    </source>
</evidence>
<dbReference type="PANTHER" id="PTHR20863:SF76">
    <property type="entry name" value="CARRIER DOMAIN-CONTAINING PROTEIN"/>
    <property type="match status" value="1"/>
</dbReference>
<dbReference type="UniPathway" id="UPA00094"/>
<dbReference type="PROSITE" id="PS00012">
    <property type="entry name" value="PHOSPHOPANTETHEINE"/>
    <property type="match status" value="1"/>
</dbReference>
<dbReference type="GO" id="GO:0016020">
    <property type="term" value="C:membrane"/>
    <property type="evidence" value="ECO:0007669"/>
    <property type="project" value="GOC"/>
</dbReference>